<keyword evidence="7" id="KW-0961">Cell wall biogenesis/degradation</keyword>
<keyword evidence="9" id="KW-0732">Signal</keyword>
<dbReference type="EMBL" id="JAUJYO010000022">
    <property type="protein sequence ID" value="KAK1282968.1"/>
    <property type="molecule type" value="Genomic_DNA"/>
</dbReference>
<comment type="similarity">
    <text evidence="2 8">Belongs to the glycosyl hydrolase 28 family.</text>
</comment>
<evidence type="ECO:0000256" key="5">
    <source>
        <dbReference type="ARBA" id="ARBA00022801"/>
    </source>
</evidence>
<evidence type="ECO:0000313" key="10">
    <source>
        <dbReference type="EMBL" id="KAK1282968.1"/>
    </source>
</evidence>
<keyword evidence="6 8" id="KW-0326">Glycosidase</keyword>
<dbReference type="PANTHER" id="PTHR31375">
    <property type="match status" value="1"/>
</dbReference>
<protein>
    <submittedName>
        <fullName evidence="10">Polygalacturonase</fullName>
    </submittedName>
</protein>
<evidence type="ECO:0000256" key="9">
    <source>
        <dbReference type="SAM" id="SignalP"/>
    </source>
</evidence>
<dbReference type="Pfam" id="PF00295">
    <property type="entry name" value="Glyco_hydro_28"/>
    <property type="match status" value="2"/>
</dbReference>
<sequence>MGLFTTIVITLSLALTASANPPTFFSVVDFGAARDGETDDSQAFLKAWRATCDAVTGSPTMIVPPRKTFLVKPVHFAGPSKSINLSFQLPHICRDALLWHLCVGSLGKGGANVAVEDIRVRYASFNGTTNGARIKTRQGATGYARKISFEHLNFTSVENLIIINQYYCESTTCKNQIFDLAANGAVGDGKTDDTKAKEAFLKTWDLFCAATGNPTFLIPSGKSFQVGAVELCGPCKSSNPHIQAFMKTWDLFCAGSGNPTFLISSGKLFQVGAVELRGPCKSSNHHIQLAGNIVAPNFLWRPTTETSSWIAINLVNGLTIDGRGSIDGRGRVWWDCKASKVKLTFWPC</sequence>
<reference evidence="10" key="1">
    <citation type="journal article" date="2023" name="Nat. Commun.">
        <title>Diploid and tetraploid genomes of Acorus and the evolution of monocots.</title>
        <authorList>
            <person name="Ma L."/>
            <person name="Liu K.W."/>
            <person name="Li Z."/>
            <person name="Hsiao Y.Y."/>
            <person name="Qi Y."/>
            <person name="Fu T."/>
            <person name="Tang G.D."/>
            <person name="Zhang D."/>
            <person name="Sun W.H."/>
            <person name="Liu D.K."/>
            <person name="Li Y."/>
            <person name="Chen G.Z."/>
            <person name="Liu X.D."/>
            <person name="Liao X.Y."/>
            <person name="Jiang Y.T."/>
            <person name="Yu X."/>
            <person name="Hao Y."/>
            <person name="Huang J."/>
            <person name="Zhao X.W."/>
            <person name="Ke S."/>
            <person name="Chen Y.Y."/>
            <person name="Wu W.L."/>
            <person name="Hsu J.L."/>
            <person name="Lin Y.F."/>
            <person name="Huang M.D."/>
            <person name="Li C.Y."/>
            <person name="Huang L."/>
            <person name="Wang Z.W."/>
            <person name="Zhao X."/>
            <person name="Zhong W.Y."/>
            <person name="Peng D.H."/>
            <person name="Ahmad S."/>
            <person name="Lan S."/>
            <person name="Zhang J.S."/>
            <person name="Tsai W.C."/>
            <person name="Van de Peer Y."/>
            <person name="Liu Z.J."/>
        </authorList>
    </citation>
    <scope>NUCLEOTIDE SEQUENCE</scope>
    <source>
        <strain evidence="10">CP</strain>
    </source>
</reference>
<name>A0AAV9C3Y3_ACOCL</name>
<dbReference type="InterPro" id="IPR000743">
    <property type="entry name" value="Glyco_hydro_28"/>
</dbReference>
<dbReference type="SUPFAM" id="SSF51126">
    <property type="entry name" value="Pectin lyase-like"/>
    <property type="match status" value="4"/>
</dbReference>
<keyword evidence="11" id="KW-1185">Reference proteome</keyword>
<evidence type="ECO:0000256" key="2">
    <source>
        <dbReference type="ARBA" id="ARBA00008834"/>
    </source>
</evidence>
<feature type="chain" id="PRO_5043496810" evidence="9">
    <location>
        <begin position="20"/>
        <end position="348"/>
    </location>
</feature>
<proteinExistence type="inferred from homology"/>
<comment type="subcellular location">
    <subcellularLocation>
        <location evidence="1">Secreted</location>
        <location evidence="1">Cell wall</location>
    </subcellularLocation>
</comment>
<evidence type="ECO:0000313" key="11">
    <source>
        <dbReference type="Proteomes" id="UP001180020"/>
    </source>
</evidence>
<keyword evidence="5 8" id="KW-0378">Hydrolase</keyword>
<dbReference type="Proteomes" id="UP001180020">
    <property type="component" value="Unassembled WGS sequence"/>
</dbReference>
<evidence type="ECO:0000256" key="3">
    <source>
        <dbReference type="ARBA" id="ARBA00022512"/>
    </source>
</evidence>
<dbReference type="InterPro" id="IPR012334">
    <property type="entry name" value="Pectin_lyas_fold"/>
</dbReference>
<dbReference type="Gene3D" id="2.160.20.10">
    <property type="entry name" value="Single-stranded right-handed beta-helix, Pectin lyase-like"/>
    <property type="match status" value="4"/>
</dbReference>
<keyword evidence="3" id="KW-0134">Cell wall</keyword>
<evidence type="ECO:0000256" key="1">
    <source>
        <dbReference type="ARBA" id="ARBA00004191"/>
    </source>
</evidence>
<keyword evidence="4" id="KW-0964">Secreted</keyword>
<dbReference type="InterPro" id="IPR011050">
    <property type="entry name" value="Pectin_lyase_fold/virulence"/>
</dbReference>
<dbReference type="GO" id="GO:0005975">
    <property type="term" value="P:carbohydrate metabolic process"/>
    <property type="evidence" value="ECO:0007669"/>
    <property type="project" value="InterPro"/>
</dbReference>
<evidence type="ECO:0000256" key="7">
    <source>
        <dbReference type="ARBA" id="ARBA00023316"/>
    </source>
</evidence>
<evidence type="ECO:0000256" key="8">
    <source>
        <dbReference type="RuleBase" id="RU361169"/>
    </source>
</evidence>
<dbReference type="GO" id="GO:0071555">
    <property type="term" value="P:cell wall organization"/>
    <property type="evidence" value="ECO:0007669"/>
    <property type="project" value="UniProtKB-KW"/>
</dbReference>
<evidence type="ECO:0000256" key="6">
    <source>
        <dbReference type="ARBA" id="ARBA00023295"/>
    </source>
</evidence>
<evidence type="ECO:0000256" key="4">
    <source>
        <dbReference type="ARBA" id="ARBA00022525"/>
    </source>
</evidence>
<dbReference type="AlphaFoldDB" id="A0AAV9C3Y3"/>
<accession>A0AAV9C3Y3</accession>
<organism evidence="10 11">
    <name type="scientific">Acorus calamus</name>
    <name type="common">Sweet flag</name>
    <dbReference type="NCBI Taxonomy" id="4465"/>
    <lineage>
        <taxon>Eukaryota</taxon>
        <taxon>Viridiplantae</taxon>
        <taxon>Streptophyta</taxon>
        <taxon>Embryophyta</taxon>
        <taxon>Tracheophyta</taxon>
        <taxon>Spermatophyta</taxon>
        <taxon>Magnoliopsida</taxon>
        <taxon>Liliopsida</taxon>
        <taxon>Acoraceae</taxon>
        <taxon>Acorus</taxon>
    </lineage>
</organism>
<dbReference type="GO" id="GO:0004650">
    <property type="term" value="F:polygalacturonase activity"/>
    <property type="evidence" value="ECO:0007669"/>
    <property type="project" value="InterPro"/>
</dbReference>
<reference evidence="10" key="2">
    <citation type="submission" date="2023-06" db="EMBL/GenBank/DDBJ databases">
        <authorList>
            <person name="Ma L."/>
            <person name="Liu K.-W."/>
            <person name="Li Z."/>
            <person name="Hsiao Y.-Y."/>
            <person name="Qi Y."/>
            <person name="Fu T."/>
            <person name="Tang G."/>
            <person name="Zhang D."/>
            <person name="Sun W.-H."/>
            <person name="Liu D.-K."/>
            <person name="Li Y."/>
            <person name="Chen G.-Z."/>
            <person name="Liu X.-D."/>
            <person name="Liao X.-Y."/>
            <person name="Jiang Y.-T."/>
            <person name="Yu X."/>
            <person name="Hao Y."/>
            <person name="Huang J."/>
            <person name="Zhao X.-W."/>
            <person name="Ke S."/>
            <person name="Chen Y.-Y."/>
            <person name="Wu W.-L."/>
            <person name="Hsu J.-L."/>
            <person name="Lin Y.-F."/>
            <person name="Huang M.-D."/>
            <person name="Li C.-Y."/>
            <person name="Huang L."/>
            <person name="Wang Z.-W."/>
            <person name="Zhao X."/>
            <person name="Zhong W.-Y."/>
            <person name="Peng D.-H."/>
            <person name="Ahmad S."/>
            <person name="Lan S."/>
            <person name="Zhang J.-S."/>
            <person name="Tsai W.-C."/>
            <person name="Van De Peer Y."/>
            <person name="Liu Z.-J."/>
        </authorList>
    </citation>
    <scope>NUCLEOTIDE SEQUENCE</scope>
    <source>
        <strain evidence="10">CP</strain>
        <tissue evidence="10">Leaves</tissue>
    </source>
</reference>
<gene>
    <name evidence="10" type="ORF">QJS10_CPB22g01134</name>
</gene>
<comment type="caution">
    <text evidence="10">The sequence shown here is derived from an EMBL/GenBank/DDBJ whole genome shotgun (WGS) entry which is preliminary data.</text>
</comment>
<feature type="signal peptide" evidence="9">
    <location>
        <begin position="1"/>
        <end position="19"/>
    </location>
</feature>